<dbReference type="Proteomes" id="UP000682733">
    <property type="component" value="Unassembled WGS sequence"/>
</dbReference>
<gene>
    <name evidence="3" type="ORF">GPM918_LOCUS21820</name>
    <name evidence="2" type="ORF">OVA965_LOCUS9276</name>
    <name evidence="5" type="ORF">SRO942_LOCUS21814</name>
    <name evidence="4" type="ORF">TMI583_LOCUS9272</name>
</gene>
<dbReference type="Proteomes" id="UP000681722">
    <property type="component" value="Unassembled WGS sequence"/>
</dbReference>
<evidence type="ECO:0000313" key="5">
    <source>
        <dbReference type="EMBL" id="CAF3927371.1"/>
    </source>
</evidence>
<dbReference type="SUPFAM" id="SSF46689">
    <property type="entry name" value="Homeodomain-like"/>
    <property type="match status" value="1"/>
</dbReference>
<dbReference type="InterPro" id="IPR007889">
    <property type="entry name" value="HTH_Psq"/>
</dbReference>
<reference evidence="3" key="1">
    <citation type="submission" date="2021-02" db="EMBL/GenBank/DDBJ databases">
        <authorList>
            <person name="Nowell W R."/>
        </authorList>
    </citation>
    <scope>NUCLEOTIDE SEQUENCE</scope>
</reference>
<comment type="caution">
    <text evidence="3">The sequence shown here is derived from an EMBL/GenBank/DDBJ whole genome shotgun (WGS) entry which is preliminary data.</text>
</comment>
<dbReference type="EMBL" id="CAJNOQ010007295">
    <property type="protein sequence ID" value="CAF1163832.1"/>
    <property type="molecule type" value="Genomic_DNA"/>
</dbReference>
<dbReference type="EMBL" id="CAJNOK010003251">
    <property type="protein sequence ID" value="CAF0894041.1"/>
    <property type="molecule type" value="Genomic_DNA"/>
</dbReference>
<name>A0A814TSC4_9BILA</name>
<organism evidence="3 6">
    <name type="scientific">Didymodactylos carnosus</name>
    <dbReference type="NCBI Taxonomy" id="1234261"/>
    <lineage>
        <taxon>Eukaryota</taxon>
        <taxon>Metazoa</taxon>
        <taxon>Spiralia</taxon>
        <taxon>Gnathifera</taxon>
        <taxon>Rotifera</taxon>
        <taxon>Eurotatoria</taxon>
        <taxon>Bdelloidea</taxon>
        <taxon>Philodinida</taxon>
        <taxon>Philodinidae</taxon>
        <taxon>Didymodactylos</taxon>
    </lineage>
</organism>
<dbReference type="GO" id="GO:0003677">
    <property type="term" value="F:DNA binding"/>
    <property type="evidence" value="ECO:0007669"/>
    <property type="project" value="InterPro"/>
</dbReference>
<dbReference type="EMBL" id="CAJOBC010007294">
    <property type="protein sequence ID" value="CAF3927371.1"/>
    <property type="molecule type" value="Genomic_DNA"/>
</dbReference>
<sequence length="123" mass="14260">MAITLERPIYFWPKLFDNKMGNKRCNYKKENLKKAIKAYKNHEMSSATAAKAFDVPESTIRKHKSNPVLNIGGDRPRFLTDHQEEYLAVLFRQLETIGARLTKDMVLKIAGEYMSLVRQGRLD</sequence>
<dbReference type="Proteomes" id="UP000663829">
    <property type="component" value="Unassembled WGS sequence"/>
</dbReference>
<proteinExistence type="predicted"/>
<dbReference type="OrthoDB" id="4327074at2759"/>
<evidence type="ECO:0000313" key="4">
    <source>
        <dbReference type="EMBL" id="CAF3675823.1"/>
    </source>
</evidence>
<dbReference type="InterPro" id="IPR009057">
    <property type="entry name" value="Homeodomain-like_sf"/>
</dbReference>
<evidence type="ECO:0000259" key="1">
    <source>
        <dbReference type="Pfam" id="PF05225"/>
    </source>
</evidence>
<feature type="domain" description="HTH psq-type" evidence="1">
    <location>
        <begin position="29"/>
        <end position="65"/>
    </location>
</feature>
<dbReference type="Proteomes" id="UP000677228">
    <property type="component" value="Unassembled WGS sequence"/>
</dbReference>
<keyword evidence="6" id="KW-1185">Reference proteome</keyword>
<dbReference type="EMBL" id="CAJOBA010003252">
    <property type="protein sequence ID" value="CAF3675823.1"/>
    <property type="molecule type" value="Genomic_DNA"/>
</dbReference>
<dbReference type="Pfam" id="PF05225">
    <property type="entry name" value="HTH_psq"/>
    <property type="match status" value="1"/>
</dbReference>
<evidence type="ECO:0000313" key="2">
    <source>
        <dbReference type="EMBL" id="CAF0894041.1"/>
    </source>
</evidence>
<accession>A0A814TSC4</accession>
<protein>
    <recommendedName>
        <fullName evidence="1">HTH psq-type domain-containing protein</fullName>
    </recommendedName>
</protein>
<dbReference type="Gene3D" id="1.10.10.60">
    <property type="entry name" value="Homeodomain-like"/>
    <property type="match status" value="1"/>
</dbReference>
<dbReference type="AlphaFoldDB" id="A0A814TSC4"/>
<evidence type="ECO:0000313" key="3">
    <source>
        <dbReference type="EMBL" id="CAF1163832.1"/>
    </source>
</evidence>
<evidence type="ECO:0000313" key="6">
    <source>
        <dbReference type="Proteomes" id="UP000663829"/>
    </source>
</evidence>